<sequence>MWSLDGSLAGACCILQKSNTFYKIVKGMFGKNLSMVASVSAQWNSTFAMLASNFSLTPEEWSKMKQLCAFLEPLNKATKLFSSDQTISLSTLLVSTYCKLYDAQELILASHSMLQKLLP</sequence>
<dbReference type="SUPFAM" id="SSF53098">
    <property type="entry name" value="Ribonuclease H-like"/>
    <property type="match status" value="1"/>
</dbReference>
<proteinExistence type="predicted"/>
<evidence type="ECO:0008006" key="3">
    <source>
        <dbReference type="Google" id="ProtNLM"/>
    </source>
</evidence>
<keyword evidence="2" id="KW-1185">Reference proteome</keyword>
<accession>A0A0L6ULE6</accession>
<gene>
    <name evidence="1" type="ORF">VP01_5503g1</name>
</gene>
<dbReference type="EMBL" id="LAVV01010724">
    <property type="protein sequence ID" value="KNZ48660.1"/>
    <property type="molecule type" value="Genomic_DNA"/>
</dbReference>
<organism evidence="1 2">
    <name type="scientific">Puccinia sorghi</name>
    <dbReference type="NCBI Taxonomy" id="27349"/>
    <lineage>
        <taxon>Eukaryota</taxon>
        <taxon>Fungi</taxon>
        <taxon>Dikarya</taxon>
        <taxon>Basidiomycota</taxon>
        <taxon>Pucciniomycotina</taxon>
        <taxon>Pucciniomycetes</taxon>
        <taxon>Pucciniales</taxon>
        <taxon>Pucciniaceae</taxon>
        <taxon>Puccinia</taxon>
    </lineage>
</organism>
<evidence type="ECO:0000313" key="1">
    <source>
        <dbReference type="EMBL" id="KNZ48660.1"/>
    </source>
</evidence>
<comment type="caution">
    <text evidence="1">The sequence shown here is derived from an EMBL/GenBank/DDBJ whole genome shotgun (WGS) entry which is preliminary data.</text>
</comment>
<dbReference type="VEuPathDB" id="FungiDB:VP01_5503g1"/>
<dbReference type="Proteomes" id="UP000037035">
    <property type="component" value="Unassembled WGS sequence"/>
</dbReference>
<evidence type="ECO:0000313" key="2">
    <source>
        <dbReference type="Proteomes" id="UP000037035"/>
    </source>
</evidence>
<name>A0A0L6ULE6_9BASI</name>
<dbReference type="AlphaFoldDB" id="A0A0L6ULE6"/>
<dbReference type="InterPro" id="IPR012337">
    <property type="entry name" value="RNaseH-like_sf"/>
</dbReference>
<protein>
    <recommendedName>
        <fullName evidence="3">HAT C-terminal dimerisation domain-containing protein</fullName>
    </recommendedName>
</protein>
<reference evidence="1 2" key="1">
    <citation type="submission" date="2015-08" db="EMBL/GenBank/DDBJ databases">
        <title>Next Generation Sequencing and Analysis of the Genome of Puccinia sorghi L Schw, the Causal Agent of Maize Common Rust.</title>
        <authorList>
            <person name="Rochi L."/>
            <person name="Burguener G."/>
            <person name="Darino M."/>
            <person name="Turjanski A."/>
            <person name="Kreff E."/>
            <person name="Dieguez M.J."/>
            <person name="Sacco F."/>
        </authorList>
    </citation>
    <scope>NUCLEOTIDE SEQUENCE [LARGE SCALE GENOMIC DNA]</scope>
    <source>
        <strain evidence="1 2">RO10H11247</strain>
    </source>
</reference>